<keyword evidence="8" id="KW-1185">Reference proteome</keyword>
<reference evidence="7 8" key="1">
    <citation type="submission" date="2017-12" db="EMBL/GenBank/DDBJ databases">
        <title>Anaerobic carbon monoxide metabolism by Pleomorphomonas carboxyditropha sp. nov., a new mesophilic hydrogenogenic carboxidotroph.</title>
        <authorList>
            <person name="Esquivel-Elizondo S."/>
            <person name="Krajmalnik-Brown R."/>
        </authorList>
    </citation>
    <scope>NUCLEOTIDE SEQUENCE [LARGE SCALE GENOMIC DNA]</scope>
    <source>
        <strain evidence="7 8">R5-392</strain>
    </source>
</reference>
<evidence type="ECO:0000256" key="3">
    <source>
        <dbReference type="ARBA" id="ARBA00023004"/>
    </source>
</evidence>
<gene>
    <name evidence="7" type="ORF">CXZ10_07575</name>
</gene>
<evidence type="ECO:0000259" key="6">
    <source>
        <dbReference type="PROSITE" id="PS51007"/>
    </source>
</evidence>
<accession>A0A1I4UWM1</accession>
<feature type="chain" id="PRO_5015065792" evidence="5">
    <location>
        <begin position="21"/>
        <end position="146"/>
    </location>
</feature>
<dbReference type="RefSeq" id="WP_101288552.1">
    <property type="nucleotide sequence ID" value="NZ_FOUQ01000009.1"/>
</dbReference>
<dbReference type="GO" id="GO:0046872">
    <property type="term" value="F:metal ion binding"/>
    <property type="evidence" value="ECO:0007669"/>
    <property type="project" value="UniProtKB-KW"/>
</dbReference>
<keyword evidence="3 4" id="KW-0408">Iron</keyword>
<dbReference type="InterPro" id="IPR051459">
    <property type="entry name" value="Cytochrome_c-type_DH"/>
</dbReference>
<dbReference type="Proteomes" id="UP000233491">
    <property type="component" value="Unassembled WGS sequence"/>
</dbReference>
<keyword evidence="5" id="KW-0732">Signal</keyword>
<comment type="caution">
    <text evidence="7">The sequence shown here is derived from an EMBL/GenBank/DDBJ whole genome shotgun (WGS) entry which is preliminary data.</text>
</comment>
<evidence type="ECO:0000256" key="4">
    <source>
        <dbReference type="PROSITE-ProRule" id="PRU00433"/>
    </source>
</evidence>
<dbReference type="AlphaFoldDB" id="A0A1I4UWM1"/>
<feature type="domain" description="Cytochrome c" evidence="6">
    <location>
        <begin position="18"/>
        <end position="112"/>
    </location>
</feature>
<name>A0A1I4UWM1_9HYPH</name>
<evidence type="ECO:0000256" key="5">
    <source>
        <dbReference type="SAM" id="SignalP"/>
    </source>
</evidence>
<dbReference type="PANTHER" id="PTHR35008">
    <property type="entry name" value="BLL4482 PROTEIN-RELATED"/>
    <property type="match status" value="1"/>
</dbReference>
<sequence length="146" mass="14623">MIRSMCLAAAFFAAAVPASAADGTAVFESVCAACHQSGGTGTPGLAPPLVDPALWQRLGDKAPDYVANVMIGGLTGTITAGGQGYYGLAMPSQAHLTDEELLAAANHVLQDLAGTKLSVTPDLISAARAAPLGHKALIALRKGGTP</sequence>
<dbReference type="SUPFAM" id="SSF46626">
    <property type="entry name" value="Cytochrome c"/>
    <property type="match status" value="1"/>
</dbReference>
<keyword evidence="2 4" id="KW-0479">Metal-binding</keyword>
<evidence type="ECO:0000313" key="7">
    <source>
        <dbReference type="EMBL" id="PKR89751.1"/>
    </source>
</evidence>
<proteinExistence type="predicted"/>
<dbReference type="OrthoDB" id="70223at2"/>
<dbReference type="GO" id="GO:0020037">
    <property type="term" value="F:heme binding"/>
    <property type="evidence" value="ECO:0007669"/>
    <property type="project" value="InterPro"/>
</dbReference>
<dbReference type="Gene3D" id="1.10.760.10">
    <property type="entry name" value="Cytochrome c-like domain"/>
    <property type="match status" value="1"/>
</dbReference>
<evidence type="ECO:0000256" key="2">
    <source>
        <dbReference type="ARBA" id="ARBA00022723"/>
    </source>
</evidence>
<organism evidence="7 8">
    <name type="scientific">Pleomorphomonas diazotrophica</name>
    <dbReference type="NCBI Taxonomy" id="1166257"/>
    <lineage>
        <taxon>Bacteria</taxon>
        <taxon>Pseudomonadati</taxon>
        <taxon>Pseudomonadota</taxon>
        <taxon>Alphaproteobacteria</taxon>
        <taxon>Hyphomicrobiales</taxon>
        <taxon>Pleomorphomonadaceae</taxon>
        <taxon>Pleomorphomonas</taxon>
    </lineage>
</organism>
<dbReference type="PANTHER" id="PTHR35008:SF8">
    <property type="entry name" value="ALCOHOL DEHYDROGENASE CYTOCHROME C SUBUNIT"/>
    <property type="match status" value="1"/>
</dbReference>
<feature type="signal peptide" evidence="5">
    <location>
        <begin position="1"/>
        <end position="20"/>
    </location>
</feature>
<dbReference type="Pfam" id="PF13442">
    <property type="entry name" value="Cytochrome_CBB3"/>
    <property type="match status" value="1"/>
</dbReference>
<keyword evidence="1 4" id="KW-0349">Heme</keyword>
<dbReference type="InterPro" id="IPR036909">
    <property type="entry name" value="Cyt_c-like_dom_sf"/>
</dbReference>
<dbReference type="PROSITE" id="PS51007">
    <property type="entry name" value="CYTC"/>
    <property type="match status" value="1"/>
</dbReference>
<dbReference type="EMBL" id="PJNW01000004">
    <property type="protein sequence ID" value="PKR89751.1"/>
    <property type="molecule type" value="Genomic_DNA"/>
</dbReference>
<protein>
    <submittedName>
        <fullName evidence="7">Cytochrome C</fullName>
    </submittedName>
</protein>
<dbReference type="GO" id="GO:0009055">
    <property type="term" value="F:electron transfer activity"/>
    <property type="evidence" value="ECO:0007669"/>
    <property type="project" value="InterPro"/>
</dbReference>
<dbReference type="InterPro" id="IPR009056">
    <property type="entry name" value="Cyt_c-like_dom"/>
</dbReference>
<evidence type="ECO:0000313" key="8">
    <source>
        <dbReference type="Proteomes" id="UP000233491"/>
    </source>
</evidence>
<evidence type="ECO:0000256" key="1">
    <source>
        <dbReference type="ARBA" id="ARBA00022617"/>
    </source>
</evidence>